<dbReference type="EMBL" id="KI912115">
    <property type="protein sequence ID" value="ETS78133.1"/>
    <property type="molecule type" value="Genomic_DNA"/>
</dbReference>
<evidence type="ECO:0000256" key="7">
    <source>
        <dbReference type="RuleBase" id="RU000461"/>
    </source>
</evidence>
<dbReference type="InParanoid" id="W3WW78"/>
<dbReference type="HOGENOM" id="CLU_018012_4_2_1"/>
<accession>W3WW78</accession>
<comment type="similarity">
    <text evidence="2 7">Belongs to the cytochrome P450 family.</text>
</comment>
<reference evidence="9" key="1">
    <citation type="journal article" date="2015" name="BMC Genomics">
        <title>Genomic and transcriptomic analysis of the endophytic fungus Pestalotiopsis fici reveals its lifestyle and high potential for synthesis of natural products.</title>
        <authorList>
            <person name="Wang X."/>
            <person name="Zhang X."/>
            <person name="Liu L."/>
            <person name="Xiang M."/>
            <person name="Wang W."/>
            <person name="Sun X."/>
            <person name="Che Y."/>
            <person name="Guo L."/>
            <person name="Liu G."/>
            <person name="Guo L."/>
            <person name="Wang C."/>
            <person name="Yin W.B."/>
            <person name="Stadler M."/>
            <person name="Zhang X."/>
            <person name="Liu X."/>
        </authorList>
    </citation>
    <scope>NUCLEOTIDE SEQUENCE [LARGE SCALE GENOMIC DNA]</scope>
    <source>
        <strain evidence="9">W106-1 / CGMCC3.15140</strain>
    </source>
</reference>
<evidence type="ECO:0000313" key="8">
    <source>
        <dbReference type="EMBL" id="ETS78133.1"/>
    </source>
</evidence>
<proteinExistence type="inferred from homology"/>
<keyword evidence="9" id="KW-1185">Reference proteome</keyword>
<dbReference type="PRINTS" id="PR00465">
    <property type="entry name" value="EP450IV"/>
</dbReference>
<dbReference type="RefSeq" id="XP_007836967.1">
    <property type="nucleotide sequence ID" value="XM_007838776.1"/>
</dbReference>
<dbReference type="OrthoDB" id="3366823at2759"/>
<evidence type="ECO:0000256" key="6">
    <source>
        <dbReference type="PIRSR" id="PIRSR602403-1"/>
    </source>
</evidence>
<keyword evidence="7" id="KW-0560">Oxidoreductase</keyword>
<dbReference type="Pfam" id="PF00067">
    <property type="entry name" value="p450"/>
    <property type="match status" value="1"/>
</dbReference>
<dbReference type="CDD" id="cd11040">
    <property type="entry name" value="CYP7_CYP8-like"/>
    <property type="match status" value="1"/>
</dbReference>
<dbReference type="InterPro" id="IPR017972">
    <property type="entry name" value="Cyt_P450_CS"/>
</dbReference>
<dbReference type="Gene3D" id="1.10.630.10">
    <property type="entry name" value="Cytochrome P450"/>
    <property type="match status" value="1"/>
</dbReference>
<evidence type="ECO:0008006" key="10">
    <source>
        <dbReference type="Google" id="ProtNLM"/>
    </source>
</evidence>
<evidence type="ECO:0000313" key="9">
    <source>
        <dbReference type="Proteomes" id="UP000030651"/>
    </source>
</evidence>
<dbReference type="PANTHER" id="PTHR47582:SF1">
    <property type="entry name" value="P450, PUTATIVE (EUROFUNG)-RELATED"/>
    <property type="match status" value="1"/>
</dbReference>
<dbReference type="GO" id="GO:0016705">
    <property type="term" value="F:oxidoreductase activity, acting on paired donors, with incorporation or reduction of molecular oxygen"/>
    <property type="evidence" value="ECO:0007669"/>
    <property type="project" value="InterPro"/>
</dbReference>
<dbReference type="eggNOG" id="KOG0684">
    <property type="taxonomic scope" value="Eukaryota"/>
</dbReference>
<keyword evidence="3 6" id="KW-0479">Metal-binding</keyword>
<organism evidence="8 9">
    <name type="scientific">Pestalotiopsis fici (strain W106-1 / CGMCC3.15140)</name>
    <dbReference type="NCBI Taxonomy" id="1229662"/>
    <lineage>
        <taxon>Eukaryota</taxon>
        <taxon>Fungi</taxon>
        <taxon>Dikarya</taxon>
        <taxon>Ascomycota</taxon>
        <taxon>Pezizomycotina</taxon>
        <taxon>Sordariomycetes</taxon>
        <taxon>Xylariomycetidae</taxon>
        <taxon>Amphisphaeriales</taxon>
        <taxon>Sporocadaceae</taxon>
        <taxon>Pestalotiopsis</taxon>
    </lineage>
</organism>
<keyword evidence="5 7" id="KW-0503">Monooxygenase</keyword>
<dbReference type="InterPro" id="IPR036396">
    <property type="entry name" value="Cyt_P450_sf"/>
</dbReference>
<keyword evidence="4 6" id="KW-0408">Iron</keyword>
<dbReference type="GO" id="GO:0020037">
    <property type="term" value="F:heme binding"/>
    <property type="evidence" value="ECO:0007669"/>
    <property type="project" value="InterPro"/>
</dbReference>
<dbReference type="STRING" id="1229662.W3WW78"/>
<dbReference type="InterPro" id="IPR002403">
    <property type="entry name" value="Cyt_P450_E_grp-IV"/>
</dbReference>
<evidence type="ECO:0000256" key="2">
    <source>
        <dbReference type="ARBA" id="ARBA00010617"/>
    </source>
</evidence>
<evidence type="ECO:0000256" key="5">
    <source>
        <dbReference type="ARBA" id="ARBA00023033"/>
    </source>
</evidence>
<dbReference type="Proteomes" id="UP000030651">
    <property type="component" value="Unassembled WGS sequence"/>
</dbReference>
<gene>
    <name evidence="8" type="ORF">PFICI_10195</name>
</gene>
<dbReference type="SUPFAM" id="SSF48264">
    <property type="entry name" value="Cytochrome P450"/>
    <property type="match status" value="1"/>
</dbReference>
<dbReference type="GeneID" id="19275208"/>
<dbReference type="PROSITE" id="PS00086">
    <property type="entry name" value="CYTOCHROME_P450"/>
    <property type="match status" value="1"/>
</dbReference>
<evidence type="ECO:0000256" key="4">
    <source>
        <dbReference type="ARBA" id="ARBA00023004"/>
    </source>
</evidence>
<evidence type="ECO:0000256" key="1">
    <source>
        <dbReference type="ARBA" id="ARBA00001971"/>
    </source>
</evidence>
<dbReference type="InterPro" id="IPR053007">
    <property type="entry name" value="CYP450_monoxygenase_sec-met"/>
</dbReference>
<dbReference type="PANTHER" id="PTHR47582">
    <property type="entry name" value="P450, PUTATIVE (EUROFUNG)-RELATED"/>
    <property type="match status" value="1"/>
</dbReference>
<keyword evidence="6 7" id="KW-0349">Heme</keyword>
<dbReference type="GO" id="GO:0004497">
    <property type="term" value="F:monooxygenase activity"/>
    <property type="evidence" value="ECO:0007669"/>
    <property type="project" value="UniProtKB-KW"/>
</dbReference>
<comment type="cofactor">
    <cofactor evidence="1 6">
        <name>heme</name>
        <dbReference type="ChEBI" id="CHEBI:30413"/>
    </cofactor>
</comment>
<feature type="binding site" description="axial binding residue" evidence="6">
    <location>
        <position position="435"/>
    </location>
    <ligand>
        <name>heme</name>
        <dbReference type="ChEBI" id="CHEBI:30413"/>
    </ligand>
    <ligandPart>
        <name>Fe</name>
        <dbReference type="ChEBI" id="CHEBI:18248"/>
    </ligandPart>
</feature>
<name>W3WW78_PESFW</name>
<sequence length="504" mass="55799">MLEIKLCKCDKTEPPLVRSRIPIIGHLLGLGRFGVSYYKQLRHDFTSWSETTKLPILTIGLASQKLYIVNSPTLISQINRRQKVIDGGPPFLEIVFGKLFAFSSDDMMALSKDSPGNGTLRGDTQALEHSLLARGMGSLDEIFDGIITAAAYQLPNLPDDGQRTIELGAWLQEALPMSTAIGLFGPDNPFSHDPSLLQSFWEFEGGLKALTMGLFPSLTASGPMRARRRLVEAFKSYVGTNKNYTATGQMPCQLVHGLGEVAKRHDRDDAYLSRYLFASFSAFTINTVPVTFWCIGHIAIDQALLSEIRNELNAALASSSWEHSVETGTGPRDIWISISALREHCPVLVSTLNEVLRYVSSSTGTMMVHEDTWINDQYWLKKGALVQMAAYAIHSDTKNWGQNAPEFVPRRFLETADEPAHPSAFRTFGGGNTLCPGRHLACDEILAFTAMFLYSFDIATAPETPKLPQRNDTNMLSVLKPKGPFKLVISKRSKALRVAARRTV</sequence>
<evidence type="ECO:0000256" key="3">
    <source>
        <dbReference type="ARBA" id="ARBA00022723"/>
    </source>
</evidence>
<dbReference type="GO" id="GO:0005506">
    <property type="term" value="F:iron ion binding"/>
    <property type="evidence" value="ECO:0007669"/>
    <property type="project" value="InterPro"/>
</dbReference>
<dbReference type="AlphaFoldDB" id="W3WW78"/>
<dbReference type="OMA" id="FWTISHI"/>
<dbReference type="InterPro" id="IPR001128">
    <property type="entry name" value="Cyt_P450"/>
</dbReference>
<dbReference type="KEGG" id="pfy:PFICI_10195"/>
<protein>
    <recommendedName>
        <fullName evidence="10">Cytochrome P450</fullName>
    </recommendedName>
</protein>